<evidence type="ECO:0000256" key="4">
    <source>
        <dbReference type="ARBA" id="ARBA00022927"/>
    </source>
</evidence>
<feature type="compositionally biased region" description="Basic and acidic residues" evidence="6">
    <location>
        <begin position="233"/>
        <end position="259"/>
    </location>
</feature>
<evidence type="ECO:0000256" key="2">
    <source>
        <dbReference type="ARBA" id="ARBA00022448"/>
    </source>
</evidence>
<gene>
    <name evidence="7" type="ORF">OKIOD_LOCUS10202</name>
</gene>
<dbReference type="InterPro" id="IPR038358">
    <property type="entry name" value="VPS28_N_sf"/>
</dbReference>
<dbReference type="Gene3D" id="1.20.120.1130">
    <property type="match status" value="1"/>
</dbReference>
<dbReference type="EMBL" id="OU015566">
    <property type="protein sequence ID" value="CAG5104669.1"/>
    <property type="molecule type" value="Genomic_DNA"/>
</dbReference>
<feature type="region of interest" description="Disordered" evidence="6">
    <location>
        <begin position="173"/>
        <end position="259"/>
    </location>
</feature>
<evidence type="ECO:0000313" key="7">
    <source>
        <dbReference type="EMBL" id="CAG5104669.1"/>
    </source>
</evidence>
<keyword evidence="3" id="KW-0967">Endosome</keyword>
<feature type="compositionally biased region" description="Basic and acidic residues" evidence="6">
    <location>
        <begin position="179"/>
        <end position="220"/>
    </location>
</feature>
<name>A0ABN7SX48_OIKDI</name>
<protein>
    <submittedName>
        <fullName evidence="7">Oidioi.mRNA.OKI2018_I69.chr1.g1437.t1.cds</fullName>
    </submittedName>
</protein>
<keyword evidence="8" id="KW-1185">Reference proteome</keyword>
<dbReference type="PANTHER" id="PTHR12937:SF0">
    <property type="entry name" value="VACUOLAR PROTEIN SORTING-ASSOCIATED PROTEIN 28 HOMOLOG"/>
    <property type="match status" value="1"/>
</dbReference>
<feature type="compositionally biased region" description="Low complexity" evidence="6">
    <location>
        <begin position="84"/>
        <end position="96"/>
    </location>
</feature>
<feature type="region of interest" description="Disordered" evidence="6">
    <location>
        <begin position="51"/>
        <end position="146"/>
    </location>
</feature>
<keyword evidence="5" id="KW-0175">Coiled coil</keyword>
<evidence type="ECO:0000256" key="1">
    <source>
        <dbReference type="ARBA" id="ARBA00004177"/>
    </source>
</evidence>
<dbReference type="SUPFAM" id="SSF140111">
    <property type="entry name" value="Endosomal sorting complex assembly domain"/>
    <property type="match status" value="1"/>
</dbReference>
<feature type="compositionally biased region" description="Low complexity" evidence="6">
    <location>
        <begin position="51"/>
        <end position="63"/>
    </location>
</feature>
<evidence type="ECO:0000313" key="8">
    <source>
        <dbReference type="Proteomes" id="UP001158576"/>
    </source>
</evidence>
<evidence type="ECO:0000256" key="6">
    <source>
        <dbReference type="SAM" id="MobiDB-lite"/>
    </source>
</evidence>
<comment type="subcellular location">
    <subcellularLocation>
        <location evidence="1">Endosome</location>
    </subcellularLocation>
</comment>
<feature type="coiled-coil region" evidence="5">
    <location>
        <begin position="526"/>
        <end position="574"/>
    </location>
</feature>
<proteinExistence type="predicted"/>
<evidence type="ECO:0000256" key="3">
    <source>
        <dbReference type="ARBA" id="ARBA00022753"/>
    </source>
</evidence>
<sequence>MSFFKGGNSISTRELAEKCELQEAQLKKTKTRLANLVAAYKTLQDEKNTLEESLAALASSPEPAKSETDPESTENGESKDSSENESQSDSSSADQAKIARLTSSLAQMSAERTKMQETFQNDRKKMKQEFEERFSKLEKDHETAVSERKRYLEELNEYKSSTKERILAMEAETNASKITNRELQKQLNSERKKSDDFKQNIATLKEELKNLQKRSEEKSKQQASESNENLTKQFDEKLEQAKKKLAEKNGEIKNIKTRANDKISELTQSNSSLQKTVDELREKLKSTVEANETKVSELEDRITGVTNLCSELEREKSVEVQKTLAQKELIEQLRESQALTSTNTSKDSVQDEKQDYFRLFIQAQDDIKQLSLELEETKIKLVKKDEEEKSAPKAQPVGFADELKDEIKSLKATLITVRREKEKLKQQIDANNEEHRMKLESVKISADQQKIDSENRANEKIAEFEAELAQMRERSQKILADKDNEIEILRKQNDGAEKEQPDSVGQLMQNGDANIDTALIMYAEQLARKDVEINTHRSRRNELESRIRGLQEKLAESQEEVHSFKEKIQAQERDDSPASKEYMRNLTKFKVLKCIFKRMSLYQEVRLHENARDREEIENQAELYSIIKTLQELEKANIKDAISTKEYENQCSRLLVQYKTALPQSEITSVEEFVQKYRLDCRLAMARIKEDRPITNRDNKGNQNVLIADVIAGFISLQDRIHLENYSKDSLYPELRELVVNLDRMTDVPEGIKESQKSWEAELRPMAASDEITEEQARQMLFDLEQSYNAFRQFLD</sequence>
<dbReference type="Pfam" id="PF03997">
    <property type="entry name" value="VPS28"/>
    <property type="match status" value="1"/>
</dbReference>
<organism evidence="7 8">
    <name type="scientific">Oikopleura dioica</name>
    <name type="common">Tunicate</name>
    <dbReference type="NCBI Taxonomy" id="34765"/>
    <lineage>
        <taxon>Eukaryota</taxon>
        <taxon>Metazoa</taxon>
        <taxon>Chordata</taxon>
        <taxon>Tunicata</taxon>
        <taxon>Appendicularia</taxon>
        <taxon>Copelata</taxon>
        <taxon>Oikopleuridae</taxon>
        <taxon>Oikopleura</taxon>
    </lineage>
</organism>
<accession>A0ABN7SX48</accession>
<keyword evidence="2" id="KW-0813">Transport</keyword>
<feature type="compositionally biased region" description="Basic and acidic residues" evidence="6">
    <location>
        <begin position="111"/>
        <end position="146"/>
    </location>
</feature>
<evidence type="ECO:0000256" key="5">
    <source>
        <dbReference type="SAM" id="Coils"/>
    </source>
</evidence>
<dbReference type="Gene3D" id="1.20.1440.200">
    <property type="match status" value="1"/>
</dbReference>
<keyword evidence="4" id="KW-0653">Protein transport</keyword>
<dbReference type="PANTHER" id="PTHR12937">
    <property type="entry name" value="VACUOLAR PROTEIN SORTING 28, ISOFORM 2 VPS28"/>
    <property type="match status" value="1"/>
</dbReference>
<dbReference type="InterPro" id="IPR037206">
    <property type="entry name" value="VPS28_C_sf"/>
</dbReference>
<dbReference type="Proteomes" id="UP001158576">
    <property type="component" value="Chromosome 1"/>
</dbReference>
<reference evidence="7 8" key="1">
    <citation type="submission" date="2021-04" db="EMBL/GenBank/DDBJ databases">
        <authorList>
            <person name="Bliznina A."/>
        </authorList>
    </citation>
    <scope>NUCLEOTIDE SEQUENCE [LARGE SCALE GENOMIC DNA]</scope>
</reference>
<dbReference type="InterPro" id="IPR007143">
    <property type="entry name" value="Vps28"/>
</dbReference>
<feature type="coiled-coil region" evidence="5">
    <location>
        <begin position="360"/>
        <end position="499"/>
    </location>
</feature>
<dbReference type="InterPro" id="IPR037202">
    <property type="entry name" value="ESCRT_assembly_dom"/>
</dbReference>
<dbReference type="SUPFAM" id="SSF140427">
    <property type="entry name" value="VPS28 C-terminal domain-like"/>
    <property type="match status" value="1"/>
</dbReference>